<reference evidence="13" key="1">
    <citation type="submission" date="2022-06" db="EMBL/GenBank/DDBJ databases">
        <title>WGS of actinobacteria.</title>
        <authorList>
            <person name="Thawai C."/>
        </authorList>
    </citation>
    <scope>NUCLEOTIDE SEQUENCE</scope>
    <source>
        <strain evidence="13">AA8</strain>
    </source>
</reference>
<dbReference type="GO" id="GO:0016020">
    <property type="term" value="C:membrane"/>
    <property type="evidence" value="ECO:0007669"/>
    <property type="project" value="UniProtKB-SubCell"/>
</dbReference>
<dbReference type="AlphaFoldDB" id="A0A9X2LGE0"/>
<feature type="transmembrane region" description="Helical" evidence="11">
    <location>
        <begin position="35"/>
        <end position="56"/>
    </location>
</feature>
<dbReference type="Gene3D" id="1.20.1440.130">
    <property type="entry name" value="VKOR domain"/>
    <property type="match status" value="1"/>
</dbReference>
<accession>A0A9X2LGE0</accession>
<dbReference type="InterPro" id="IPR012932">
    <property type="entry name" value="VKOR"/>
</dbReference>
<evidence type="ECO:0000256" key="2">
    <source>
        <dbReference type="ARBA" id="ARBA00006214"/>
    </source>
</evidence>
<feature type="transmembrane region" description="Helical" evidence="11">
    <location>
        <begin position="122"/>
        <end position="142"/>
    </location>
</feature>
<dbReference type="InterPro" id="IPR041714">
    <property type="entry name" value="VKOR_Actinobacteria"/>
</dbReference>
<evidence type="ECO:0000256" key="9">
    <source>
        <dbReference type="ARBA" id="ARBA00023284"/>
    </source>
</evidence>
<dbReference type="CDD" id="cd12922">
    <property type="entry name" value="VKOR_5"/>
    <property type="match status" value="1"/>
</dbReference>
<evidence type="ECO:0000256" key="5">
    <source>
        <dbReference type="ARBA" id="ARBA00022989"/>
    </source>
</evidence>
<keyword evidence="6" id="KW-0560">Oxidoreductase</keyword>
<gene>
    <name evidence="13" type="ORF">NQU55_12335</name>
</gene>
<dbReference type="RefSeq" id="WP_168096033.1">
    <property type="nucleotide sequence ID" value="NZ_JAATER010000544.1"/>
</dbReference>
<proteinExistence type="inferred from homology"/>
<evidence type="ECO:0000256" key="10">
    <source>
        <dbReference type="SAM" id="MobiDB-lite"/>
    </source>
</evidence>
<dbReference type="Proteomes" id="UP001142374">
    <property type="component" value="Unassembled WGS sequence"/>
</dbReference>
<dbReference type="SMART" id="SM00756">
    <property type="entry name" value="VKc"/>
    <property type="match status" value="1"/>
</dbReference>
<dbReference type="Pfam" id="PF07884">
    <property type="entry name" value="VKOR"/>
    <property type="match status" value="1"/>
</dbReference>
<sequence length="221" mass="24298">MMRPAVDLEETENARQDAAERARTGEGPLLGAGRAFAWMLIVTGALGLLASFVITVDKFRLLQEPGFRPSCSINPVISCTNVMSSPQASVFGFPNPLLGLAGYGAVTLIGFGLLAGAGYRRWFWIGLNMGTLAGAGFCMWLMSQALYSIGALCLWCCLAWFATIAMFWCTTLHNLKHGIVPAPRRPVIGLLEFPWAVPVTWYLVIAMLIATRFWTYWRSLI</sequence>
<evidence type="ECO:0000256" key="3">
    <source>
        <dbReference type="ARBA" id="ARBA00022692"/>
    </source>
</evidence>
<evidence type="ECO:0000256" key="7">
    <source>
        <dbReference type="ARBA" id="ARBA00023136"/>
    </source>
</evidence>
<comment type="similarity">
    <text evidence="2">Belongs to the VKOR family.</text>
</comment>
<evidence type="ECO:0000313" key="13">
    <source>
        <dbReference type="EMBL" id="MCQ8770561.1"/>
    </source>
</evidence>
<keyword evidence="14" id="KW-1185">Reference proteome</keyword>
<feature type="domain" description="Vitamin K epoxide reductase" evidence="12">
    <location>
        <begin position="33"/>
        <end position="174"/>
    </location>
</feature>
<feature type="region of interest" description="Disordered" evidence="10">
    <location>
        <begin position="1"/>
        <end position="22"/>
    </location>
</feature>
<evidence type="ECO:0000313" key="14">
    <source>
        <dbReference type="Proteomes" id="UP001142374"/>
    </source>
</evidence>
<evidence type="ECO:0000259" key="12">
    <source>
        <dbReference type="SMART" id="SM00756"/>
    </source>
</evidence>
<keyword evidence="9" id="KW-0676">Redox-active center</keyword>
<keyword evidence="7 11" id="KW-0472">Membrane</keyword>
<evidence type="ECO:0000256" key="1">
    <source>
        <dbReference type="ARBA" id="ARBA00004141"/>
    </source>
</evidence>
<keyword evidence="4" id="KW-0874">Quinone</keyword>
<evidence type="ECO:0000256" key="11">
    <source>
        <dbReference type="SAM" id="Phobius"/>
    </source>
</evidence>
<feature type="transmembrane region" description="Helical" evidence="11">
    <location>
        <begin position="193"/>
        <end position="215"/>
    </location>
</feature>
<feature type="compositionally biased region" description="Basic and acidic residues" evidence="10">
    <location>
        <begin position="12"/>
        <end position="22"/>
    </location>
</feature>
<protein>
    <submittedName>
        <fullName evidence="13">Vitamin K epoxide reductase family protein</fullName>
    </submittedName>
</protein>
<dbReference type="InterPro" id="IPR038354">
    <property type="entry name" value="VKOR_sf"/>
</dbReference>
<organism evidence="13 14">
    <name type="scientific">Streptomyces telluris</name>
    <dbReference type="NCBI Taxonomy" id="2720021"/>
    <lineage>
        <taxon>Bacteria</taxon>
        <taxon>Bacillati</taxon>
        <taxon>Actinomycetota</taxon>
        <taxon>Actinomycetes</taxon>
        <taxon>Kitasatosporales</taxon>
        <taxon>Streptomycetaceae</taxon>
        <taxon>Streptomyces</taxon>
    </lineage>
</organism>
<dbReference type="PANTHER" id="PTHR34573">
    <property type="entry name" value="VKC DOMAIN-CONTAINING PROTEIN"/>
    <property type="match status" value="1"/>
</dbReference>
<comment type="caution">
    <text evidence="13">The sequence shown here is derived from an EMBL/GenBank/DDBJ whole genome shotgun (WGS) entry which is preliminary data.</text>
</comment>
<name>A0A9X2LGE0_9ACTN</name>
<keyword evidence="3 11" id="KW-0812">Transmembrane</keyword>
<dbReference type="GO" id="GO:0016491">
    <property type="term" value="F:oxidoreductase activity"/>
    <property type="evidence" value="ECO:0007669"/>
    <property type="project" value="UniProtKB-KW"/>
</dbReference>
<dbReference type="EMBL" id="JANIID010000008">
    <property type="protein sequence ID" value="MCQ8770561.1"/>
    <property type="molecule type" value="Genomic_DNA"/>
</dbReference>
<keyword evidence="5 11" id="KW-1133">Transmembrane helix</keyword>
<evidence type="ECO:0000256" key="6">
    <source>
        <dbReference type="ARBA" id="ARBA00023002"/>
    </source>
</evidence>
<keyword evidence="8" id="KW-1015">Disulfide bond</keyword>
<feature type="transmembrane region" description="Helical" evidence="11">
    <location>
        <begin position="149"/>
        <end position="173"/>
    </location>
</feature>
<evidence type="ECO:0000256" key="8">
    <source>
        <dbReference type="ARBA" id="ARBA00023157"/>
    </source>
</evidence>
<evidence type="ECO:0000256" key="4">
    <source>
        <dbReference type="ARBA" id="ARBA00022719"/>
    </source>
</evidence>
<feature type="transmembrane region" description="Helical" evidence="11">
    <location>
        <begin position="97"/>
        <end position="116"/>
    </location>
</feature>
<dbReference type="PANTHER" id="PTHR34573:SF1">
    <property type="entry name" value="VITAMIN K EPOXIDE REDUCTASE DOMAIN-CONTAINING PROTEIN"/>
    <property type="match status" value="1"/>
</dbReference>
<comment type="subcellular location">
    <subcellularLocation>
        <location evidence="1">Membrane</location>
        <topology evidence="1">Multi-pass membrane protein</topology>
    </subcellularLocation>
</comment>
<dbReference type="GO" id="GO:0048038">
    <property type="term" value="F:quinone binding"/>
    <property type="evidence" value="ECO:0007669"/>
    <property type="project" value="UniProtKB-KW"/>
</dbReference>